<gene>
    <name evidence="1" type="ORF">BECKFM1743A_GA0114220_103453</name>
    <name evidence="3" type="ORF">BECKFM1743B_GA0114221_103503</name>
    <name evidence="2" type="ORF">BECKFM1743C_GA0114222_103683</name>
</gene>
<dbReference type="AlphaFoldDB" id="A0A450WD72"/>
<protein>
    <submittedName>
        <fullName evidence="3">Uncharacterized protein</fullName>
    </submittedName>
</protein>
<accession>A0A450WD72</accession>
<sequence>MQAAKQQALSTITKLPDNVTFDEIISILARFKNAPPKLTQHPVDRCFGALGKGRRTDAIIAGIRDER</sequence>
<proteinExistence type="predicted"/>
<name>A0A450WD72_9GAMM</name>
<evidence type="ECO:0000313" key="3">
    <source>
        <dbReference type="EMBL" id="VFK15026.1"/>
    </source>
</evidence>
<evidence type="ECO:0000313" key="2">
    <source>
        <dbReference type="EMBL" id="VFJ64428.1"/>
    </source>
</evidence>
<dbReference type="EMBL" id="CAADFL010000350">
    <property type="protein sequence ID" value="VFK15026.1"/>
    <property type="molecule type" value="Genomic_DNA"/>
</dbReference>
<organism evidence="3">
    <name type="scientific">Candidatus Kentrum sp. FM</name>
    <dbReference type="NCBI Taxonomy" id="2126340"/>
    <lineage>
        <taxon>Bacteria</taxon>
        <taxon>Pseudomonadati</taxon>
        <taxon>Pseudomonadota</taxon>
        <taxon>Gammaproteobacteria</taxon>
        <taxon>Candidatus Kentrum</taxon>
    </lineage>
</organism>
<evidence type="ECO:0000313" key="1">
    <source>
        <dbReference type="EMBL" id="VFJ63989.1"/>
    </source>
</evidence>
<dbReference type="EMBL" id="CAADFA010000368">
    <property type="protein sequence ID" value="VFJ64428.1"/>
    <property type="molecule type" value="Genomic_DNA"/>
</dbReference>
<dbReference type="EMBL" id="CAADEZ010000345">
    <property type="protein sequence ID" value="VFJ63989.1"/>
    <property type="molecule type" value="Genomic_DNA"/>
</dbReference>
<reference evidence="3" key="1">
    <citation type="submission" date="2019-02" db="EMBL/GenBank/DDBJ databases">
        <authorList>
            <person name="Gruber-Vodicka R. H."/>
            <person name="Seah K. B. B."/>
        </authorList>
    </citation>
    <scope>NUCLEOTIDE SEQUENCE</scope>
    <source>
        <strain evidence="1">BECK_BZ163</strain>
        <strain evidence="3">BECK_BZ164</strain>
        <strain evidence="2">BECK_BZ165</strain>
    </source>
</reference>